<dbReference type="EMBL" id="LAZR01003651">
    <property type="protein sequence ID" value="KKN16063.1"/>
    <property type="molecule type" value="Genomic_DNA"/>
</dbReference>
<name>A0A0F9RFN4_9ZZZZ</name>
<organism evidence="1">
    <name type="scientific">marine sediment metagenome</name>
    <dbReference type="NCBI Taxonomy" id="412755"/>
    <lineage>
        <taxon>unclassified sequences</taxon>
        <taxon>metagenomes</taxon>
        <taxon>ecological metagenomes</taxon>
    </lineage>
</organism>
<comment type="caution">
    <text evidence="1">The sequence shown here is derived from an EMBL/GenBank/DDBJ whole genome shotgun (WGS) entry which is preliminary data.</text>
</comment>
<reference evidence="1" key="1">
    <citation type="journal article" date="2015" name="Nature">
        <title>Complex archaea that bridge the gap between prokaryotes and eukaryotes.</title>
        <authorList>
            <person name="Spang A."/>
            <person name="Saw J.H."/>
            <person name="Jorgensen S.L."/>
            <person name="Zaremba-Niedzwiedzka K."/>
            <person name="Martijn J."/>
            <person name="Lind A.E."/>
            <person name="van Eijk R."/>
            <person name="Schleper C."/>
            <person name="Guy L."/>
            <person name="Ettema T.J."/>
        </authorList>
    </citation>
    <scope>NUCLEOTIDE SEQUENCE</scope>
</reference>
<sequence>MASSCYTFDTTGFLLPSRPVPSPLALRRVVWHRDMLKSRVLNSQFFASISNLAQKLAVG</sequence>
<evidence type="ECO:0000313" key="1">
    <source>
        <dbReference type="EMBL" id="KKN16063.1"/>
    </source>
</evidence>
<gene>
    <name evidence="1" type="ORF">LCGC14_0979520</name>
</gene>
<dbReference type="AlphaFoldDB" id="A0A0F9RFN4"/>
<accession>A0A0F9RFN4</accession>
<proteinExistence type="predicted"/>
<protein>
    <submittedName>
        <fullName evidence="1">Uncharacterized protein</fullName>
    </submittedName>
</protein>